<dbReference type="EMBL" id="JACHGH010000004">
    <property type="protein sequence ID" value="MBB6453377.1"/>
    <property type="molecule type" value="Genomic_DNA"/>
</dbReference>
<sequence>MLVISILFHYHWWTDKVKEMESFYKDLGFQVVLRLGKLNGEMQAFHPPLEWEDFGEKEIAFRIIEMRKGKTNLTFGHGKRDMFDHLGLLVNVAEYKAILKRVALLGWRVSEGERRTFISTPWKFRIELQTRKEVIQEEEEMIIQSMQIQAPFKESPVHLAKLLNIEVIKETRNEVIIGNRDWNLVFTRQDNVRLETITFKGSSPLFITDPMNTTLM</sequence>
<dbReference type="SUPFAM" id="SSF54593">
    <property type="entry name" value="Glyoxalase/Bleomycin resistance protein/Dihydroxybiphenyl dioxygenase"/>
    <property type="match status" value="1"/>
</dbReference>
<name>A0A841Q4S1_9BACI</name>
<protein>
    <recommendedName>
        <fullName evidence="3">Glyoxalase-like domain-containing protein</fullName>
    </recommendedName>
</protein>
<organism evidence="1 2">
    <name type="scientific">Salirhabdus euzebyi</name>
    <dbReference type="NCBI Taxonomy" id="394506"/>
    <lineage>
        <taxon>Bacteria</taxon>
        <taxon>Bacillati</taxon>
        <taxon>Bacillota</taxon>
        <taxon>Bacilli</taxon>
        <taxon>Bacillales</taxon>
        <taxon>Bacillaceae</taxon>
        <taxon>Salirhabdus</taxon>
    </lineage>
</organism>
<dbReference type="RefSeq" id="WP_174497871.1">
    <property type="nucleotide sequence ID" value="NZ_CADDWK010000021.1"/>
</dbReference>
<reference evidence="1 2" key="1">
    <citation type="submission" date="2020-08" db="EMBL/GenBank/DDBJ databases">
        <title>Genomic Encyclopedia of Type Strains, Phase IV (KMG-IV): sequencing the most valuable type-strain genomes for metagenomic binning, comparative biology and taxonomic classification.</title>
        <authorList>
            <person name="Goeker M."/>
        </authorList>
    </citation>
    <scope>NUCLEOTIDE SEQUENCE [LARGE SCALE GENOMIC DNA]</scope>
    <source>
        <strain evidence="1 2">DSM 19612</strain>
    </source>
</reference>
<dbReference type="AlphaFoldDB" id="A0A841Q4S1"/>
<gene>
    <name evidence="1" type="ORF">HNQ94_001825</name>
</gene>
<dbReference type="Gene3D" id="3.10.180.10">
    <property type="entry name" value="2,3-Dihydroxybiphenyl 1,2-Dioxygenase, domain 1"/>
    <property type="match status" value="1"/>
</dbReference>
<evidence type="ECO:0000313" key="1">
    <source>
        <dbReference type="EMBL" id="MBB6453377.1"/>
    </source>
</evidence>
<evidence type="ECO:0008006" key="3">
    <source>
        <dbReference type="Google" id="ProtNLM"/>
    </source>
</evidence>
<accession>A0A841Q4S1</accession>
<comment type="caution">
    <text evidence="1">The sequence shown here is derived from an EMBL/GenBank/DDBJ whole genome shotgun (WGS) entry which is preliminary data.</text>
</comment>
<dbReference type="Proteomes" id="UP000581688">
    <property type="component" value="Unassembled WGS sequence"/>
</dbReference>
<proteinExistence type="predicted"/>
<evidence type="ECO:0000313" key="2">
    <source>
        <dbReference type="Proteomes" id="UP000581688"/>
    </source>
</evidence>
<keyword evidence="2" id="KW-1185">Reference proteome</keyword>
<dbReference type="InterPro" id="IPR029068">
    <property type="entry name" value="Glyas_Bleomycin-R_OHBP_Dase"/>
</dbReference>